<name>A0A812CK82_ACAPH</name>
<dbReference type="Gene3D" id="2.10.220.10">
    <property type="entry name" value="Hormone Receptor, Insulin-like Growth Factor Receptor 1, Chain A, domain 2"/>
    <property type="match status" value="3"/>
</dbReference>
<reference evidence="14" key="1">
    <citation type="submission" date="2021-01" db="EMBL/GenBank/DDBJ databases">
        <authorList>
            <person name="Li R."/>
            <person name="Bekaert M."/>
        </authorList>
    </citation>
    <scope>NUCLEOTIDE SEQUENCE</scope>
    <source>
        <strain evidence="14">Farmed</strain>
    </source>
</reference>
<comment type="caution">
    <text evidence="9">Lacks conserved residue(s) required for the propagation of feature annotation.</text>
</comment>
<dbReference type="EMBL" id="CAHIKZ030001924">
    <property type="protein sequence ID" value="CAE1277396.1"/>
    <property type="molecule type" value="Genomic_DNA"/>
</dbReference>
<gene>
    <name evidence="14" type="ORF">SPHA_40612</name>
</gene>
<accession>A0A812CK82</accession>
<evidence type="ECO:0000256" key="7">
    <source>
        <dbReference type="ARBA" id="ARBA00023157"/>
    </source>
</evidence>
<keyword evidence="8" id="KW-0325">Glycoprotein</keyword>
<dbReference type="GO" id="GO:0005802">
    <property type="term" value="C:trans-Golgi network"/>
    <property type="evidence" value="ECO:0007669"/>
    <property type="project" value="TreeGrafter"/>
</dbReference>
<evidence type="ECO:0000259" key="12">
    <source>
        <dbReference type="PROSITE" id="PS50050"/>
    </source>
</evidence>
<dbReference type="InterPro" id="IPR006212">
    <property type="entry name" value="Furin_repeat"/>
</dbReference>
<dbReference type="EC" id="3.4.21.-" evidence="14"/>
<dbReference type="InterPro" id="IPR023828">
    <property type="entry name" value="Peptidase_S8_Ser-AS"/>
</dbReference>
<feature type="repeat" description="TNFR-Cys" evidence="9">
    <location>
        <begin position="509"/>
        <end position="554"/>
    </location>
</feature>
<evidence type="ECO:0000256" key="1">
    <source>
        <dbReference type="ARBA" id="ARBA00022670"/>
    </source>
</evidence>
<dbReference type="InterPro" id="IPR000209">
    <property type="entry name" value="Peptidase_S8/S53_dom"/>
</dbReference>
<keyword evidence="4 14" id="KW-0378">Hydrolase</keyword>
<keyword evidence="3" id="KW-0732">Signal</keyword>
<keyword evidence="11" id="KW-1133">Transmembrane helix</keyword>
<keyword evidence="5" id="KW-0720">Serine protease</keyword>
<proteinExistence type="inferred from homology"/>
<evidence type="ECO:0000256" key="6">
    <source>
        <dbReference type="ARBA" id="ARBA00023145"/>
    </source>
</evidence>
<dbReference type="PROSITE" id="PS51892">
    <property type="entry name" value="SUBTILASE"/>
    <property type="match status" value="1"/>
</dbReference>
<keyword evidence="2" id="KW-0165">Cleavage on pair of basic residues</keyword>
<dbReference type="Proteomes" id="UP000597762">
    <property type="component" value="Unassembled WGS sequence"/>
</dbReference>
<keyword evidence="15" id="KW-1185">Reference proteome</keyword>
<evidence type="ECO:0000256" key="3">
    <source>
        <dbReference type="ARBA" id="ARBA00022729"/>
    </source>
</evidence>
<dbReference type="GO" id="GO:0000139">
    <property type="term" value="C:Golgi membrane"/>
    <property type="evidence" value="ECO:0007669"/>
    <property type="project" value="TreeGrafter"/>
</dbReference>
<comment type="caution">
    <text evidence="14">The sequence shown here is derived from an EMBL/GenBank/DDBJ whole genome shotgun (WGS) entry which is preliminary data.</text>
</comment>
<dbReference type="CDD" id="cd00064">
    <property type="entry name" value="FU"/>
    <property type="match status" value="4"/>
</dbReference>
<dbReference type="Gene3D" id="3.40.50.200">
    <property type="entry name" value="Peptidase S8/S53 domain"/>
    <property type="match status" value="1"/>
</dbReference>
<dbReference type="SUPFAM" id="SSF57184">
    <property type="entry name" value="Growth factor receptor domain"/>
    <property type="match status" value="2"/>
</dbReference>
<dbReference type="PROSITE" id="PS50050">
    <property type="entry name" value="TNFR_NGFR_2"/>
    <property type="match status" value="1"/>
</dbReference>
<dbReference type="PANTHER" id="PTHR42884">
    <property type="entry name" value="PROPROTEIN CONVERTASE SUBTILISIN/KEXIN-RELATED"/>
    <property type="match status" value="1"/>
</dbReference>
<dbReference type="PROSITE" id="PS51829">
    <property type="entry name" value="P_HOMO_B"/>
    <property type="match status" value="1"/>
</dbReference>
<dbReference type="FunFam" id="2.60.120.260:FF:000006">
    <property type="entry name" value="Proprotein convertase subtilisin/kexin type 5"/>
    <property type="match status" value="1"/>
</dbReference>
<dbReference type="GO" id="GO:0004252">
    <property type="term" value="F:serine-type endopeptidase activity"/>
    <property type="evidence" value="ECO:0007669"/>
    <property type="project" value="InterPro"/>
</dbReference>
<evidence type="ECO:0000256" key="5">
    <source>
        <dbReference type="ARBA" id="ARBA00022825"/>
    </source>
</evidence>
<evidence type="ECO:0000259" key="13">
    <source>
        <dbReference type="PROSITE" id="PS51829"/>
    </source>
</evidence>
<comment type="similarity">
    <text evidence="10">Belongs to the peptidase S8 family.</text>
</comment>
<dbReference type="CDD" id="cd04059">
    <property type="entry name" value="Peptidases_S8_Protein_convertases_Kexins_Furin-like"/>
    <property type="match status" value="1"/>
</dbReference>
<feature type="transmembrane region" description="Helical" evidence="11">
    <location>
        <begin position="690"/>
        <end position="714"/>
    </location>
</feature>
<evidence type="ECO:0000256" key="4">
    <source>
        <dbReference type="ARBA" id="ARBA00022801"/>
    </source>
</evidence>
<dbReference type="AlphaFoldDB" id="A0A812CK82"/>
<keyword evidence="1" id="KW-0645">Protease</keyword>
<dbReference type="InterPro" id="IPR009030">
    <property type="entry name" value="Growth_fac_rcpt_cys_sf"/>
</dbReference>
<organism evidence="14 15">
    <name type="scientific">Acanthosepion pharaonis</name>
    <name type="common">Pharaoh cuttlefish</name>
    <name type="synonym">Sepia pharaonis</name>
    <dbReference type="NCBI Taxonomy" id="158019"/>
    <lineage>
        <taxon>Eukaryota</taxon>
        <taxon>Metazoa</taxon>
        <taxon>Spiralia</taxon>
        <taxon>Lophotrochozoa</taxon>
        <taxon>Mollusca</taxon>
        <taxon>Cephalopoda</taxon>
        <taxon>Coleoidea</taxon>
        <taxon>Decapodiformes</taxon>
        <taxon>Sepiida</taxon>
        <taxon>Sepiina</taxon>
        <taxon>Sepiidae</taxon>
        <taxon>Acanthosepion</taxon>
    </lineage>
</organism>
<evidence type="ECO:0000256" key="10">
    <source>
        <dbReference type="PROSITE-ProRule" id="PRU01240"/>
    </source>
</evidence>
<feature type="domain" description="TNFR-Cys" evidence="12">
    <location>
        <begin position="509"/>
        <end position="554"/>
    </location>
</feature>
<dbReference type="InterPro" id="IPR001368">
    <property type="entry name" value="TNFR/NGFR_Cys_rich_reg"/>
</dbReference>
<keyword evidence="6" id="KW-0865">Zymogen</keyword>
<dbReference type="SUPFAM" id="SSF52743">
    <property type="entry name" value="Subtilisin-like"/>
    <property type="match status" value="1"/>
</dbReference>
<dbReference type="PROSITE" id="PS00138">
    <property type="entry name" value="SUBTILASE_SER"/>
    <property type="match status" value="1"/>
</dbReference>
<dbReference type="InterPro" id="IPR002884">
    <property type="entry name" value="P_dom"/>
</dbReference>
<evidence type="ECO:0000256" key="9">
    <source>
        <dbReference type="PROSITE-ProRule" id="PRU00206"/>
    </source>
</evidence>
<keyword evidence="7" id="KW-1015">Disulfide bond</keyword>
<protein>
    <submittedName>
        <fullName evidence="14">PCSK6</fullName>
        <ecNumber evidence="14">3.4.21.-</ecNumber>
    </submittedName>
</protein>
<dbReference type="InterPro" id="IPR008979">
    <property type="entry name" value="Galactose-bd-like_sf"/>
</dbReference>
<evidence type="ECO:0000256" key="11">
    <source>
        <dbReference type="SAM" id="Phobius"/>
    </source>
</evidence>
<evidence type="ECO:0000256" key="2">
    <source>
        <dbReference type="ARBA" id="ARBA00022685"/>
    </source>
</evidence>
<keyword evidence="11" id="KW-0812">Transmembrane</keyword>
<dbReference type="GO" id="GO:0016485">
    <property type="term" value="P:protein processing"/>
    <property type="evidence" value="ECO:0007669"/>
    <property type="project" value="TreeGrafter"/>
</dbReference>
<dbReference type="SUPFAM" id="SSF49785">
    <property type="entry name" value="Galactose-binding domain-like"/>
    <property type="match status" value="1"/>
</dbReference>
<dbReference type="Gene3D" id="2.60.120.260">
    <property type="entry name" value="Galactose-binding domain-like"/>
    <property type="match status" value="1"/>
</dbReference>
<evidence type="ECO:0000313" key="14">
    <source>
        <dbReference type="EMBL" id="CAE1277396.1"/>
    </source>
</evidence>
<dbReference type="Pfam" id="PF00082">
    <property type="entry name" value="Peptidase_S8"/>
    <property type="match status" value="1"/>
</dbReference>
<dbReference type="PANTHER" id="PTHR42884:SF23">
    <property type="entry name" value="FURIN-LIKE PROTEASE 2"/>
    <property type="match status" value="1"/>
</dbReference>
<dbReference type="InterPro" id="IPR034182">
    <property type="entry name" value="Kexin/furin"/>
</dbReference>
<evidence type="ECO:0000256" key="8">
    <source>
        <dbReference type="ARBA" id="ARBA00023180"/>
    </source>
</evidence>
<sequence length="758" mass="83187">MANNSVCGIGIAYNSKIGGVRMLDGFVTDSVEAASLGLNPQHIDIYSASWGPDDNGQVVDGPGPLATEAFLNGIEKGRNGLGNIFVWASGNGGNAHDSCNCDGYTNSIYTLSVSSTSKNGLKPWYLEECSSTIATTYSSGAFGEPQIVTVDLRGTCTTSHTGTSASAPLAAGIVALALEANNELTWRDVQYITVLTARPEPMVDGEWTQNALGREVSLRYGYGLMDAAAMVKMAKIWTTLPEKHICEIASKDVQSVLSSNTIHKSILHVDGCQDTSSSIKFLEHVQAQISLHYSRRGDLRINLTSPNGTQSTLLPPRPNDWQAAGFNKWPFLSVHFWGESPQGEWVLEIENVQDHHHNNEGVLIEWKLILHGTAEYPVKLKDTKSTHNRNRDHIFNGSIETASMSSDSTVSQSNSSTPANKSLIVCHEQCANDCYGPSASECYACKHFRNGQNGPCVAFCSETSYGNPETGECYSCDSSCKTCSGPLPKHCQSCKDGHYLTENNVCSKICNDGFFIDQKEKRCKSCQSPCTTCESSAKNCTSCLQGYNLSNGLCIQTHKCDLNEYRIDDVCYPCFHLCATCNGPSSSQCNSCLANFVIKNGSCTPAPCSVGFYQDITGGRNSPICKRCHKYCMRCYGPSTLQCISCRPTYKMINKQCIKDSRLISCDEPDMCLNHTTKSRSFQKENEKTFIILSVLFSIFTLVLIAAVAIIYYAQSNNKLCWAYRYQKVVVLFDENTNRFLLTNGDSGDEDEEKFEIK</sequence>
<feature type="domain" description="P/Homo B" evidence="13">
    <location>
        <begin position="239"/>
        <end position="376"/>
    </location>
</feature>
<dbReference type="OrthoDB" id="300641at2759"/>
<dbReference type="Pfam" id="PF01483">
    <property type="entry name" value="P_proprotein"/>
    <property type="match status" value="1"/>
</dbReference>
<evidence type="ECO:0000313" key="15">
    <source>
        <dbReference type="Proteomes" id="UP000597762"/>
    </source>
</evidence>
<dbReference type="InterPro" id="IPR036852">
    <property type="entry name" value="Peptidase_S8/S53_dom_sf"/>
</dbReference>
<keyword evidence="11" id="KW-0472">Membrane</keyword>
<dbReference type="SMART" id="SM00261">
    <property type="entry name" value="FU"/>
    <property type="match status" value="5"/>
</dbReference>